<dbReference type="InterPro" id="IPR024169">
    <property type="entry name" value="SP_NH2Trfase/AEP_transaminase"/>
</dbReference>
<comment type="similarity">
    <text evidence="2 7">Belongs to the class-V pyridoxal-phosphate-dependent aminotransferase family.</text>
</comment>
<dbReference type="GO" id="GO:0019265">
    <property type="term" value="P:glycine biosynthetic process, by transamination of glyoxylate"/>
    <property type="evidence" value="ECO:0007669"/>
    <property type="project" value="TreeGrafter"/>
</dbReference>
<gene>
    <name evidence="10" type="ORF">BS640_16485</name>
</gene>
<feature type="domain" description="Aminotransferase class V" evidence="9">
    <location>
        <begin position="40"/>
        <end position="343"/>
    </location>
</feature>
<feature type="modified residue" description="N6-(pyridoxal phosphate)lysine" evidence="6">
    <location>
        <position position="205"/>
    </location>
</feature>
<dbReference type="SUPFAM" id="SSF53383">
    <property type="entry name" value="PLP-dependent transferases"/>
    <property type="match status" value="1"/>
</dbReference>
<dbReference type="STRING" id="1646377.BS640_16485"/>
<dbReference type="Proteomes" id="UP000192536">
    <property type="component" value="Unassembled WGS sequence"/>
</dbReference>
<keyword evidence="11" id="KW-1185">Reference proteome</keyword>
<dbReference type="InterPro" id="IPR015422">
    <property type="entry name" value="PyrdxlP-dep_Trfase_small"/>
</dbReference>
<evidence type="ECO:0000256" key="3">
    <source>
        <dbReference type="ARBA" id="ARBA00022679"/>
    </source>
</evidence>
<protein>
    <recommendedName>
        <fullName evidence="9">Aminotransferase class V domain-containing protein</fullName>
    </recommendedName>
</protein>
<dbReference type="Pfam" id="PF00266">
    <property type="entry name" value="Aminotran_5"/>
    <property type="match status" value="1"/>
</dbReference>
<evidence type="ECO:0000256" key="1">
    <source>
        <dbReference type="ARBA" id="ARBA00001933"/>
    </source>
</evidence>
<dbReference type="GO" id="GO:0004760">
    <property type="term" value="F:L-serine-pyruvate transaminase activity"/>
    <property type="evidence" value="ECO:0007669"/>
    <property type="project" value="TreeGrafter"/>
</dbReference>
<dbReference type="Gene3D" id="3.40.640.10">
    <property type="entry name" value="Type I PLP-dependent aspartate aminotransferase-like (Major domain)"/>
    <property type="match status" value="1"/>
</dbReference>
<dbReference type="GO" id="GO:0008453">
    <property type="term" value="F:alanine-glyoxylate transaminase activity"/>
    <property type="evidence" value="ECO:0007669"/>
    <property type="project" value="TreeGrafter"/>
</dbReference>
<dbReference type="InterPro" id="IPR020578">
    <property type="entry name" value="Aminotrans_V_PyrdxlP_BS"/>
</dbReference>
<comment type="caution">
    <text evidence="10">The sequence shown here is derived from an EMBL/GenBank/DDBJ whole genome shotgun (WGS) entry which is preliminary data.</text>
</comment>
<name>A0A1X0WC18_9GAMM</name>
<comment type="cofactor">
    <cofactor evidence="1 6 8">
        <name>pyridoxal 5'-phosphate</name>
        <dbReference type="ChEBI" id="CHEBI:597326"/>
    </cofactor>
</comment>
<proteinExistence type="inferred from homology"/>
<dbReference type="InterPro" id="IPR015421">
    <property type="entry name" value="PyrdxlP-dep_Trfase_major"/>
</dbReference>
<dbReference type="EMBL" id="MRWE01000030">
    <property type="protein sequence ID" value="ORJ24338.1"/>
    <property type="molecule type" value="Genomic_DNA"/>
</dbReference>
<dbReference type="AlphaFoldDB" id="A0A1X0WC18"/>
<dbReference type="PANTHER" id="PTHR21152">
    <property type="entry name" value="AMINOTRANSFERASE CLASS V"/>
    <property type="match status" value="1"/>
</dbReference>
<evidence type="ECO:0000313" key="10">
    <source>
        <dbReference type="EMBL" id="ORJ24338.1"/>
    </source>
</evidence>
<dbReference type="InterPro" id="IPR000192">
    <property type="entry name" value="Aminotrans_V_dom"/>
</dbReference>
<sequence>MIPANTFPALGNSFFPQETLLMGAGPVPQPPSVKQANTHIASHLGQRMNEVVEQLKAMARYAFQTTTPWVFGLSGPGSAAAEMAIGNLVHRRSRVLAISSGHFGLRMCEMARRHQAKVVLFEFDGREAFPLDRLRALLEQQVFDVVTLVHGETSSTTLNPDLPEIAALCKKQRALVVVDTVCTLGTTEVLMDNWQLDVVFCGGQKGLSSIPGVSLIAFSNEAWERVVQRTFTPTQWCYDALLAKEFWHHHRYHYTAPVNGIFALHEALRLLNEETLPLRIQRHRQSSQGVQKVLLQFGLTLAAPLPTRLDAVVGFQLPVWLSSVALIDHLLSQHQVEISASFGSPLLRIGQMGEQCRTANVLRLVTALGESLDALGHPVDLVGALKTVSAQYGHRELLQYD</sequence>
<evidence type="ECO:0000256" key="5">
    <source>
        <dbReference type="PIRSR" id="PIRSR000524-1"/>
    </source>
</evidence>
<accession>A0A1X0WC18</accession>
<dbReference type="Gene3D" id="3.90.1150.10">
    <property type="entry name" value="Aspartate Aminotransferase, domain 1"/>
    <property type="match status" value="1"/>
</dbReference>
<feature type="binding site" evidence="5">
    <location>
        <position position="348"/>
    </location>
    <ligand>
        <name>substrate</name>
    </ligand>
</feature>
<evidence type="ECO:0000256" key="4">
    <source>
        <dbReference type="ARBA" id="ARBA00022898"/>
    </source>
</evidence>
<evidence type="ECO:0000256" key="2">
    <source>
        <dbReference type="ARBA" id="ARBA00009236"/>
    </source>
</evidence>
<evidence type="ECO:0000256" key="7">
    <source>
        <dbReference type="RuleBase" id="RU004075"/>
    </source>
</evidence>
<keyword evidence="3" id="KW-0808">Transferase</keyword>
<evidence type="ECO:0000313" key="11">
    <source>
        <dbReference type="Proteomes" id="UP000192536"/>
    </source>
</evidence>
<dbReference type="RefSeq" id="WP_084912939.1">
    <property type="nucleotide sequence ID" value="NZ_MRWE01000030.1"/>
</dbReference>
<reference evidence="10 11" key="1">
    <citation type="journal article" date="2017" name="Int. J. Syst. Evol. Microbiol.">
        <title>Rouxiella badensis sp. nov. and Rouxiella silvae sp. nov. isolated from peat bog soil in Germany and emendation of the genus description.</title>
        <authorList>
            <person name="Le Fleche-Mateos A."/>
            <person name="Kugler J.H."/>
            <person name="Hansen S.H."/>
            <person name="Syldatk C."/>
            <person name="Hausmann R."/>
            <person name="Lomprez F."/>
            <person name="Vandenbogaert M."/>
            <person name="Manuguerra J.C."/>
            <person name="Grimont P.A."/>
        </authorList>
    </citation>
    <scope>NUCLEOTIDE SEQUENCE [LARGE SCALE GENOMIC DNA]</scope>
    <source>
        <strain evidence="10 11">DSM 100043</strain>
    </source>
</reference>
<evidence type="ECO:0000256" key="6">
    <source>
        <dbReference type="PIRSR" id="PIRSR000524-50"/>
    </source>
</evidence>
<organism evidence="10 11">
    <name type="scientific">Rouxiella badensis</name>
    <dbReference type="NCBI Taxonomy" id="1646377"/>
    <lineage>
        <taxon>Bacteria</taxon>
        <taxon>Pseudomonadati</taxon>
        <taxon>Pseudomonadota</taxon>
        <taxon>Gammaproteobacteria</taxon>
        <taxon>Enterobacterales</taxon>
        <taxon>Yersiniaceae</taxon>
        <taxon>Rouxiella</taxon>
    </lineage>
</organism>
<evidence type="ECO:0000256" key="8">
    <source>
        <dbReference type="RuleBase" id="RU004504"/>
    </source>
</evidence>
<dbReference type="PROSITE" id="PS00595">
    <property type="entry name" value="AA_TRANSFER_CLASS_5"/>
    <property type="match status" value="1"/>
</dbReference>
<dbReference type="InterPro" id="IPR015424">
    <property type="entry name" value="PyrdxlP-dep_Trfase"/>
</dbReference>
<keyword evidence="4 6" id="KW-0663">Pyridoxal phosphate</keyword>
<evidence type="ECO:0000259" key="9">
    <source>
        <dbReference type="Pfam" id="PF00266"/>
    </source>
</evidence>
<dbReference type="PIRSF" id="PIRSF000524">
    <property type="entry name" value="SPT"/>
    <property type="match status" value="1"/>
</dbReference>
<dbReference type="PANTHER" id="PTHR21152:SF40">
    <property type="entry name" value="ALANINE--GLYOXYLATE AMINOTRANSFERASE"/>
    <property type="match status" value="1"/>
</dbReference>